<keyword evidence="7" id="KW-0482">Metalloprotease</keyword>
<keyword evidence="5" id="KW-0378">Hydrolase</keyword>
<keyword evidence="9" id="KW-0121">Carboxypeptidase</keyword>
<evidence type="ECO:0000256" key="5">
    <source>
        <dbReference type="ARBA" id="ARBA00022801"/>
    </source>
</evidence>
<evidence type="ECO:0000256" key="6">
    <source>
        <dbReference type="ARBA" id="ARBA00022833"/>
    </source>
</evidence>
<keyword evidence="3" id="KW-0645">Protease</keyword>
<keyword evidence="10" id="KW-1185">Reference proteome</keyword>
<dbReference type="GO" id="GO:0005615">
    <property type="term" value="C:extracellular space"/>
    <property type="evidence" value="ECO:0007669"/>
    <property type="project" value="TreeGrafter"/>
</dbReference>
<dbReference type="GO" id="GO:0008270">
    <property type="term" value="F:zinc ion binding"/>
    <property type="evidence" value="ECO:0007669"/>
    <property type="project" value="InterPro"/>
</dbReference>
<dbReference type="PROSITE" id="PS00132">
    <property type="entry name" value="CARBOXYPEPT_ZN_1"/>
    <property type="match status" value="1"/>
</dbReference>
<accession>A0A8S0XFV5</accession>
<feature type="domain" description="Peptidase M14" evidence="8">
    <location>
        <begin position="44"/>
        <end position="229"/>
    </location>
</feature>
<comment type="cofactor">
    <cofactor evidence="1">
        <name>Zn(2+)</name>
        <dbReference type="ChEBI" id="CHEBI:29105"/>
    </cofactor>
</comment>
<evidence type="ECO:0000256" key="4">
    <source>
        <dbReference type="ARBA" id="ARBA00022723"/>
    </source>
</evidence>
<evidence type="ECO:0000256" key="2">
    <source>
        <dbReference type="ARBA" id="ARBA00005988"/>
    </source>
</evidence>
<keyword evidence="6" id="KW-0862">Zinc</keyword>
<dbReference type="PANTHER" id="PTHR11705">
    <property type="entry name" value="PROTEASE FAMILY M14 CARBOXYPEPTIDASE A,B"/>
    <property type="match status" value="1"/>
</dbReference>
<dbReference type="PANTHER" id="PTHR11705:SF143">
    <property type="entry name" value="SLL0236 PROTEIN"/>
    <property type="match status" value="1"/>
</dbReference>
<name>A0A8S0XFV5_9GAMM</name>
<dbReference type="GO" id="GO:0006508">
    <property type="term" value="P:proteolysis"/>
    <property type="evidence" value="ECO:0007669"/>
    <property type="project" value="UniProtKB-KW"/>
</dbReference>
<organism evidence="9 10">
    <name type="scientific">Candidatus Methylobacter favarea</name>
    <dbReference type="NCBI Taxonomy" id="2707345"/>
    <lineage>
        <taxon>Bacteria</taxon>
        <taxon>Pseudomonadati</taxon>
        <taxon>Pseudomonadota</taxon>
        <taxon>Gammaproteobacteria</taxon>
        <taxon>Methylococcales</taxon>
        <taxon>Methylococcaceae</taxon>
        <taxon>Methylobacter</taxon>
    </lineage>
</organism>
<evidence type="ECO:0000256" key="3">
    <source>
        <dbReference type="ARBA" id="ARBA00022670"/>
    </source>
</evidence>
<comment type="similarity">
    <text evidence="2">Belongs to the peptidase M14 family.</text>
</comment>
<dbReference type="InterPro" id="IPR000834">
    <property type="entry name" value="Peptidase_M14"/>
</dbReference>
<dbReference type="Gene3D" id="3.40.630.10">
    <property type="entry name" value="Zn peptidases"/>
    <property type="match status" value="1"/>
</dbReference>
<comment type="caution">
    <text evidence="9">The sequence shown here is derived from an EMBL/GenBank/DDBJ whole genome shotgun (WGS) entry which is preliminary data.</text>
</comment>
<protein>
    <submittedName>
        <fullName evidence="9">Zinc carboxypeptidase</fullName>
    </submittedName>
</protein>
<reference evidence="9 10" key="1">
    <citation type="submission" date="2020-02" db="EMBL/GenBank/DDBJ databases">
        <authorList>
            <person name="Hogendoorn C."/>
        </authorList>
    </citation>
    <scope>NUCLEOTIDE SEQUENCE [LARGE SCALE GENOMIC DNA]</scope>
    <source>
        <strain evidence="9">METHB21</strain>
    </source>
</reference>
<keyword evidence="4" id="KW-0479">Metal-binding</keyword>
<dbReference type="RefSeq" id="WP_174625563.1">
    <property type="nucleotide sequence ID" value="NZ_CADCXN010000054.1"/>
</dbReference>
<dbReference type="GO" id="GO:0004181">
    <property type="term" value="F:metallocarboxypeptidase activity"/>
    <property type="evidence" value="ECO:0007669"/>
    <property type="project" value="InterPro"/>
</dbReference>
<evidence type="ECO:0000313" key="9">
    <source>
        <dbReference type="EMBL" id="CAA9890637.1"/>
    </source>
</evidence>
<evidence type="ECO:0000256" key="7">
    <source>
        <dbReference type="ARBA" id="ARBA00023049"/>
    </source>
</evidence>
<sequence length="341" mass="39073">MPSKSISELLPELGQIETIVAHGKNFLSSEVLCRINIDRQTVPVYAISLGSTAKDAPCIAFAGGIHGIERIGTKVVIAFLETLIERLQWDIALETILDKVRIIFLPLLNPAGMSQNTRANGQGVDLMRNAPVDSDERVVWLAGGHRISARLPWYRGDINKGMEIESQSLCNFVSRAMFTAPFSLVLDCHSGFGLHDRIWFPYAKSRLQPMQHIGEVYRLRELFFETYPHQNYLFEPQSKHYLTHGDIWDYLYDKSLDQACTFLPLTLEMGSWRWIRKNPLQLFNLGGLYHPIKPHRVKRVLRGHQVLMDFLVRATLSYKNWLPGGRSPSMDKQARELWYHG</sequence>
<proteinExistence type="inferred from homology"/>
<evidence type="ECO:0000256" key="1">
    <source>
        <dbReference type="ARBA" id="ARBA00001947"/>
    </source>
</evidence>
<dbReference type="Pfam" id="PF00246">
    <property type="entry name" value="Peptidase_M14"/>
    <property type="match status" value="1"/>
</dbReference>
<evidence type="ECO:0000313" key="10">
    <source>
        <dbReference type="Proteomes" id="UP000494216"/>
    </source>
</evidence>
<dbReference type="EMBL" id="CADCXN010000054">
    <property type="protein sequence ID" value="CAA9890637.1"/>
    <property type="molecule type" value="Genomic_DNA"/>
</dbReference>
<gene>
    <name evidence="9" type="ORF">METHB2_260016</name>
</gene>
<dbReference type="AlphaFoldDB" id="A0A8S0XFV5"/>
<evidence type="ECO:0000259" key="8">
    <source>
        <dbReference type="Pfam" id="PF00246"/>
    </source>
</evidence>
<dbReference type="InterPro" id="IPR057246">
    <property type="entry name" value="CARBOXYPEPT_ZN_1"/>
</dbReference>
<dbReference type="SUPFAM" id="SSF53187">
    <property type="entry name" value="Zn-dependent exopeptidases"/>
    <property type="match status" value="1"/>
</dbReference>
<dbReference type="Proteomes" id="UP000494216">
    <property type="component" value="Unassembled WGS sequence"/>
</dbReference>